<evidence type="ECO:0000256" key="1">
    <source>
        <dbReference type="SAM" id="Phobius"/>
    </source>
</evidence>
<evidence type="ECO:0008006" key="4">
    <source>
        <dbReference type="Google" id="ProtNLM"/>
    </source>
</evidence>
<keyword evidence="1" id="KW-1133">Transmembrane helix</keyword>
<dbReference type="HOGENOM" id="CLU_106627_0_0_7"/>
<sequence length="194" mass="21452">MWGLLFGDLATAISISLFFELFWMDLIPAGTFIPPQMAASTLAALTLVEVYHFTAPPLAVLAIIACLPLAWLGTRIEAMERERQNKSYNELLRSSRGGMDAFSPEGLVRKGFIRMAVINWLFFLVSSITLVWIAGLVLPFLQRYVVLLPVKWWHVWFGASLGGLLSIRFRPGYILLAVAAAATAFAAYLANLGT</sequence>
<accession>F3Z3C0</accession>
<dbReference type="STRING" id="690850.Desaf_3163"/>
<keyword evidence="3" id="KW-1185">Reference proteome</keyword>
<feature type="transmembrane region" description="Helical" evidence="1">
    <location>
        <begin position="172"/>
        <end position="190"/>
    </location>
</feature>
<name>F3Z3C0_DESAF</name>
<evidence type="ECO:0000313" key="2">
    <source>
        <dbReference type="EMBL" id="EGJ51460.1"/>
    </source>
</evidence>
<feature type="transmembrane region" description="Helical" evidence="1">
    <location>
        <begin position="117"/>
        <end position="138"/>
    </location>
</feature>
<reference evidence="2 3" key="1">
    <citation type="journal article" date="2011" name="J. Bacteriol.">
        <title>Genome sequence of the mercury-methylating and pleomorphic Desulfovibrio africanus Strain Walvis Bay.</title>
        <authorList>
            <person name="Brown S.D."/>
            <person name="Wall J.D."/>
            <person name="Kucken A.M."/>
            <person name="Gilmour C.C."/>
            <person name="Podar M."/>
            <person name="Brandt C.C."/>
            <person name="Teshima H."/>
            <person name="Detter J.C."/>
            <person name="Han C.S."/>
            <person name="Land M.L."/>
            <person name="Lucas S."/>
            <person name="Han J."/>
            <person name="Pennacchio L."/>
            <person name="Nolan M."/>
            <person name="Pitluck S."/>
            <person name="Woyke T."/>
            <person name="Goodwin L."/>
            <person name="Palumbo A.V."/>
            <person name="Elias D.A."/>
        </authorList>
    </citation>
    <scope>NUCLEOTIDE SEQUENCE [LARGE SCALE GENOMIC DNA]</scope>
    <source>
        <strain evidence="2 3">Walvis Bay</strain>
    </source>
</reference>
<keyword evidence="1" id="KW-0472">Membrane</keyword>
<protein>
    <recommendedName>
        <fullName evidence="4">Phosphotransferase system PTS sorbose-specific IIC subunit</fullName>
    </recommendedName>
</protein>
<feature type="transmembrane region" description="Helical" evidence="1">
    <location>
        <begin position="53"/>
        <end position="73"/>
    </location>
</feature>
<organism evidence="2 3">
    <name type="scientific">Desulfocurvibacter africanus subsp. africanus str. Walvis Bay</name>
    <dbReference type="NCBI Taxonomy" id="690850"/>
    <lineage>
        <taxon>Bacteria</taxon>
        <taxon>Pseudomonadati</taxon>
        <taxon>Thermodesulfobacteriota</taxon>
        <taxon>Desulfovibrionia</taxon>
        <taxon>Desulfovibrionales</taxon>
        <taxon>Desulfovibrionaceae</taxon>
        <taxon>Desulfocurvibacter</taxon>
    </lineage>
</organism>
<dbReference type="AlphaFoldDB" id="F3Z3C0"/>
<evidence type="ECO:0000313" key="3">
    <source>
        <dbReference type="Proteomes" id="UP000007844"/>
    </source>
</evidence>
<dbReference type="eggNOG" id="COG3715">
    <property type="taxonomic scope" value="Bacteria"/>
</dbReference>
<proteinExistence type="predicted"/>
<gene>
    <name evidence="2" type="ORF">Desaf_3163</name>
</gene>
<dbReference type="Proteomes" id="UP000007844">
    <property type="component" value="Chromosome"/>
</dbReference>
<keyword evidence="1" id="KW-0812">Transmembrane</keyword>
<dbReference type="EMBL" id="CP003221">
    <property type="protein sequence ID" value="EGJ51460.1"/>
    <property type="molecule type" value="Genomic_DNA"/>
</dbReference>
<feature type="transmembrane region" description="Helical" evidence="1">
    <location>
        <begin position="12"/>
        <end position="33"/>
    </location>
</feature>
<dbReference type="KEGG" id="daf:Desaf_3163"/>